<evidence type="ECO:0000256" key="2">
    <source>
        <dbReference type="ARBA" id="ARBA00022741"/>
    </source>
</evidence>
<dbReference type="GO" id="GO:0005525">
    <property type="term" value="F:GTP binding"/>
    <property type="evidence" value="ECO:0007669"/>
    <property type="project" value="UniProtKB-KW"/>
</dbReference>
<keyword evidence="4" id="KW-0342">GTP-binding</keyword>
<evidence type="ECO:0000256" key="3">
    <source>
        <dbReference type="ARBA" id="ARBA00022801"/>
    </source>
</evidence>
<protein>
    <submittedName>
        <fullName evidence="7">Interferon-inducible GTPase 5-like</fullName>
    </submittedName>
</protein>
<dbReference type="InterPro" id="IPR007743">
    <property type="entry name" value="Immunity-related_GTPase-like"/>
</dbReference>
<dbReference type="Pfam" id="PF05049">
    <property type="entry name" value="IIGP"/>
    <property type="match status" value="1"/>
</dbReference>
<dbReference type="AlphaFoldDB" id="A0A0B8RRH5"/>
<reference evidence="7" key="1">
    <citation type="journal article" date="2014" name="BMC Genomics">
        <title>RNA-seq and high-definition mass spectrometry reveal the complex and divergent venoms of two rear-fanged colubrid snakes.</title>
        <authorList>
            <person name="McGivern J.J."/>
            <person name="Wray K.P."/>
            <person name="Margres M.J."/>
            <person name="Couch M.E."/>
            <person name="Mackessy S.P."/>
            <person name="Rokyta D.R."/>
        </authorList>
    </citation>
    <scope>NUCLEOTIDE SEQUENCE</scope>
    <source>
        <tissue evidence="7">Venom gland</tissue>
    </source>
</reference>
<evidence type="ECO:0000256" key="4">
    <source>
        <dbReference type="ARBA" id="ARBA00023134"/>
    </source>
</evidence>
<evidence type="ECO:0000256" key="1">
    <source>
        <dbReference type="ARBA" id="ARBA00005429"/>
    </source>
</evidence>
<comment type="similarity">
    <text evidence="1">Belongs to the TRAFAC class dynamin-like GTPase superfamily. IRG family.</text>
</comment>
<dbReference type="InterPro" id="IPR030385">
    <property type="entry name" value="G_IRG_dom"/>
</dbReference>
<dbReference type="PROSITE" id="PS51716">
    <property type="entry name" value="G_IRG"/>
    <property type="match status" value="1"/>
</dbReference>
<keyword evidence="2" id="KW-0547">Nucleotide-binding</keyword>
<evidence type="ECO:0000259" key="6">
    <source>
        <dbReference type="PROSITE" id="PS51716"/>
    </source>
</evidence>
<dbReference type="Gene3D" id="3.40.50.300">
    <property type="entry name" value="P-loop containing nucleotide triphosphate hydrolases"/>
    <property type="match status" value="1"/>
</dbReference>
<dbReference type="PANTHER" id="PTHR32341">
    <property type="entry name" value="INTERFERON-INDUCIBLE GTPASE"/>
    <property type="match status" value="1"/>
</dbReference>
<dbReference type="FunFam" id="3.40.50.300:FF:000541">
    <property type="entry name" value="Immunity related GTPase M"/>
    <property type="match status" value="1"/>
</dbReference>
<dbReference type="InterPro" id="IPR051515">
    <property type="entry name" value="IRG"/>
</dbReference>
<organism evidence="7">
    <name type="scientific">Philothamnus irregularis</name>
    <name type="common">brown tree snake</name>
    <dbReference type="NCBI Taxonomy" id="1899461"/>
    <lineage>
        <taxon>Eukaryota</taxon>
        <taxon>Metazoa</taxon>
        <taxon>Chordata</taxon>
        <taxon>Craniata</taxon>
        <taxon>Vertebrata</taxon>
        <taxon>Euteleostomi</taxon>
        <taxon>Lepidosauria</taxon>
        <taxon>Squamata</taxon>
        <taxon>Bifurcata</taxon>
        <taxon>Unidentata</taxon>
        <taxon>Episquamata</taxon>
        <taxon>Toxicofera</taxon>
        <taxon>Serpentes</taxon>
        <taxon>Colubroidea</taxon>
        <taxon>Colubridae</taxon>
        <taxon>Colubrinae</taxon>
        <taxon>Philothamnus</taxon>
    </lineage>
</organism>
<feature type="region of interest" description="Disordered" evidence="5">
    <location>
        <begin position="87"/>
        <end position="107"/>
    </location>
</feature>
<accession>A0A0B8RRH5</accession>
<proteinExistence type="inferred from homology"/>
<feature type="domain" description="IRG-type G" evidence="6">
    <location>
        <begin position="58"/>
        <end position="240"/>
    </location>
</feature>
<evidence type="ECO:0000313" key="7">
    <source>
        <dbReference type="EMBL" id="JAG67800.1"/>
    </source>
</evidence>
<dbReference type="EMBL" id="GBSH01001225">
    <property type="protein sequence ID" value="JAG67800.1"/>
    <property type="molecule type" value="Transcribed_RNA"/>
</dbReference>
<dbReference type="GO" id="GO:0003924">
    <property type="term" value="F:GTPase activity"/>
    <property type="evidence" value="ECO:0007669"/>
    <property type="project" value="TreeGrafter"/>
</dbReference>
<dbReference type="PANTHER" id="PTHR32341:SF17">
    <property type="entry name" value="IRG-TYPE G DOMAIN-CONTAINING PROTEIN"/>
    <property type="match status" value="1"/>
</dbReference>
<dbReference type="InterPro" id="IPR027417">
    <property type="entry name" value="P-loop_NTPase"/>
</dbReference>
<dbReference type="GO" id="GO:0016020">
    <property type="term" value="C:membrane"/>
    <property type="evidence" value="ECO:0007669"/>
    <property type="project" value="InterPro"/>
</dbReference>
<keyword evidence="3" id="KW-0378">Hydrolase</keyword>
<dbReference type="SUPFAM" id="SSF52540">
    <property type="entry name" value="P-loop containing nucleoside triphosphate hydrolases"/>
    <property type="match status" value="1"/>
</dbReference>
<evidence type="ECO:0000256" key="5">
    <source>
        <dbReference type="SAM" id="MobiDB-lite"/>
    </source>
</evidence>
<sequence length="413" mass="46268">MQDQFIPSTEEKEEEDFFQDYVVIGNEDVEEIKDALKEGRMDKAVSKIMENLQALENTHLDIAVTGESGSGKSSFVNAIRGLGDEEAGSAPTGVVETTEKPTPYLHPKDPNVTLWDLPGIGTPTFRASTYLQQVQFSRYDFFILIASERFKASHVQLAQEICRQGKQFYFVRSKVDADLEASRKRRPQTYNEEAILGQMREHCRQCLRAENMPDSRVFLLSNWEIDKYDFVMLEETLEKELPCHKRHAFLLSLPNISLDILQKKKTALQKEIWKLATVSAGAAVVPIPGVGVACDVTILIKYLSKYRNSFGLDEESLARLAKKADKSVEEIKEVIKSPLAKEISRDLVLKLLTKAGGGALMVMEYFVSTIPILGSVAAGGISFGTTFYMLKSCLDEVANDAQRVFLKAFESEV</sequence>
<name>A0A0B8RRH5_9SAUR</name>